<keyword evidence="4" id="KW-0067">ATP-binding</keyword>
<sequence>MHPGQTKTSQRLLVIHNPKSGQGSSGLDQFLDLAYDQGYDLFVRQLDSDNPIDHLTKDAEEFDAVVAAGGDGTVSCTAHALQGRGVPLLTYPAGTANLIAQNLHLPTDPQGLLTVLESHATCDLDLGELSAGGRTVGFSMAAGAGIDAEMIRESEALKDRLGVAAYVVGVLKKIGLQESALTLTLDGRRVETHGVSVLIANFGLINFGLPIAPGIDPADGLFTVVVLKGKTTLDLLPHLIDSVRSKLGLGDPAFAERLELHTCRELILEADPPLEVQYDGELMEATTPLRARVLPGAARFICMPPPVETDPQDAEIK</sequence>
<dbReference type="EMBL" id="JACHHG010000001">
    <property type="protein sequence ID" value="MBB6096712.1"/>
    <property type="molecule type" value="Genomic_DNA"/>
</dbReference>
<feature type="domain" description="DAGKc" evidence="5">
    <location>
        <begin position="7"/>
        <end position="133"/>
    </location>
</feature>
<evidence type="ECO:0000313" key="6">
    <source>
        <dbReference type="EMBL" id="MBB6096712.1"/>
    </source>
</evidence>
<dbReference type="Gene3D" id="2.60.200.40">
    <property type="match status" value="1"/>
</dbReference>
<comment type="caution">
    <text evidence="6">The sequence shown here is derived from an EMBL/GenBank/DDBJ whole genome shotgun (WGS) entry which is preliminary data.</text>
</comment>
<dbReference type="Pfam" id="PF19279">
    <property type="entry name" value="YegS_C"/>
    <property type="match status" value="1"/>
</dbReference>
<dbReference type="GO" id="GO:0005524">
    <property type="term" value="F:ATP binding"/>
    <property type="evidence" value="ECO:0007669"/>
    <property type="project" value="UniProtKB-KW"/>
</dbReference>
<accession>A0A841HXP2</accession>
<reference evidence="6 7" key="1">
    <citation type="submission" date="2020-08" db="EMBL/GenBank/DDBJ databases">
        <title>Genomic Encyclopedia of Type Strains, Phase IV (KMG-IV): sequencing the most valuable type-strain genomes for metagenomic binning, comparative biology and taxonomic classification.</title>
        <authorList>
            <person name="Goeker M."/>
        </authorList>
    </citation>
    <scope>NUCLEOTIDE SEQUENCE [LARGE SCALE GENOMIC DNA]</scope>
    <source>
        <strain evidence="6 7">DSM 21458</strain>
    </source>
</reference>
<dbReference type="InterPro" id="IPR017438">
    <property type="entry name" value="ATP-NAD_kinase_N"/>
</dbReference>
<dbReference type="Gene3D" id="3.40.50.10330">
    <property type="entry name" value="Probable inorganic polyphosphate/atp-NAD kinase, domain 1"/>
    <property type="match status" value="1"/>
</dbReference>
<keyword evidence="1" id="KW-0808">Transferase</keyword>
<evidence type="ECO:0000313" key="7">
    <source>
        <dbReference type="Proteomes" id="UP000569951"/>
    </source>
</evidence>
<dbReference type="Pfam" id="PF00781">
    <property type="entry name" value="DAGK_cat"/>
    <property type="match status" value="1"/>
</dbReference>
<name>A0A841HXP2_9DEIO</name>
<evidence type="ECO:0000256" key="2">
    <source>
        <dbReference type="ARBA" id="ARBA00022741"/>
    </source>
</evidence>
<dbReference type="PROSITE" id="PS50146">
    <property type="entry name" value="DAGK"/>
    <property type="match status" value="1"/>
</dbReference>
<keyword evidence="3 6" id="KW-0418">Kinase</keyword>
<organism evidence="6 7">
    <name type="scientific">Deinobacterium chartae</name>
    <dbReference type="NCBI Taxonomy" id="521158"/>
    <lineage>
        <taxon>Bacteria</taxon>
        <taxon>Thermotogati</taxon>
        <taxon>Deinococcota</taxon>
        <taxon>Deinococci</taxon>
        <taxon>Deinococcales</taxon>
        <taxon>Deinococcaceae</taxon>
        <taxon>Deinobacterium</taxon>
    </lineage>
</organism>
<dbReference type="InterPro" id="IPR016064">
    <property type="entry name" value="NAD/diacylglycerol_kinase_sf"/>
</dbReference>
<evidence type="ECO:0000256" key="3">
    <source>
        <dbReference type="ARBA" id="ARBA00022777"/>
    </source>
</evidence>
<keyword evidence="7" id="KW-1185">Reference proteome</keyword>
<dbReference type="PANTHER" id="PTHR12358:SF106">
    <property type="entry name" value="LIPID KINASE YEGS"/>
    <property type="match status" value="1"/>
</dbReference>
<gene>
    <name evidence="6" type="ORF">HNR42_000124</name>
</gene>
<dbReference type="InterPro" id="IPR001206">
    <property type="entry name" value="Diacylglycerol_kinase_cat_dom"/>
</dbReference>
<protein>
    <submittedName>
        <fullName evidence="6">Diacylglycerol kinase family enzyme</fullName>
    </submittedName>
</protein>
<dbReference type="GO" id="GO:0005886">
    <property type="term" value="C:plasma membrane"/>
    <property type="evidence" value="ECO:0007669"/>
    <property type="project" value="TreeGrafter"/>
</dbReference>
<keyword evidence="2" id="KW-0547">Nucleotide-binding</keyword>
<evidence type="ECO:0000259" key="5">
    <source>
        <dbReference type="PROSITE" id="PS50146"/>
    </source>
</evidence>
<dbReference type="Proteomes" id="UP000569951">
    <property type="component" value="Unassembled WGS sequence"/>
</dbReference>
<proteinExistence type="predicted"/>
<dbReference type="InterPro" id="IPR050187">
    <property type="entry name" value="Lipid_Phosphate_FormReg"/>
</dbReference>
<evidence type="ECO:0000256" key="1">
    <source>
        <dbReference type="ARBA" id="ARBA00022679"/>
    </source>
</evidence>
<dbReference type="GO" id="GO:0016301">
    <property type="term" value="F:kinase activity"/>
    <property type="evidence" value="ECO:0007669"/>
    <property type="project" value="UniProtKB-KW"/>
</dbReference>
<dbReference type="AlphaFoldDB" id="A0A841HXP2"/>
<dbReference type="PANTHER" id="PTHR12358">
    <property type="entry name" value="SPHINGOSINE KINASE"/>
    <property type="match status" value="1"/>
</dbReference>
<dbReference type="SUPFAM" id="SSF111331">
    <property type="entry name" value="NAD kinase/diacylglycerol kinase-like"/>
    <property type="match status" value="1"/>
</dbReference>
<dbReference type="InterPro" id="IPR045540">
    <property type="entry name" value="YegS/DAGK_C"/>
</dbReference>
<dbReference type="SMART" id="SM00046">
    <property type="entry name" value="DAGKc"/>
    <property type="match status" value="1"/>
</dbReference>
<evidence type="ECO:0000256" key="4">
    <source>
        <dbReference type="ARBA" id="ARBA00022840"/>
    </source>
</evidence>